<dbReference type="STRING" id="669874.A0A1E4U1F7"/>
<proteinExistence type="inferred from homology"/>
<dbReference type="InterPro" id="IPR023313">
    <property type="entry name" value="UBQ-conjugating_AS"/>
</dbReference>
<evidence type="ECO:0000256" key="5">
    <source>
        <dbReference type="PROSITE-ProRule" id="PRU10133"/>
    </source>
</evidence>
<dbReference type="SUPFAM" id="SSF54495">
    <property type="entry name" value="UBC-like"/>
    <property type="match status" value="1"/>
</dbReference>
<dbReference type="InterPro" id="IPR050113">
    <property type="entry name" value="Ub_conjugating_enzyme"/>
</dbReference>
<evidence type="ECO:0000256" key="6">
    <source>
        <dbReference type="RuleBase" id="RU362109"/>
    </source>
</evidence>
<dbReference type="PANTHER" id="PTHR24067">
    <property type="entry name" value="UBIQUITIN-CONJUGATING ENZYME E2"/>
    <property type="match status" value="1"/>
</dbReference>
<dbReference type="GO" id="GO:0005524">
    <property type="term" value="F:ATP binding"/>
    <property type="evidence" value="ECO:0007669"/>
    <property type="project" value="UniProtKB-UniRule"/>
</dbReference>
<evidence type="ECO:0000313" key="8">
    <source>
        <dbReference type="EMBL" id="ODV97843.1"/>
    </source>
</evidence>
<keyword evidence="4 6" id="KW-0067">ATP-binding</keyword>
<keyword evidence="1" id="KW-0808">Transferase</keyword>
<dbReference type="PROSITE" id="PS50127">
    <property type="entry name" value="UBC_2"/>
    <property type="match status" value="1"/>
</dbReference>
<evidence type="ECO:0000259" key="7">
    <source>
        <dbReference type="PROSITE" id="PS50127"/>
    </source>
</evidence>
<dbReference type="InterPro" id="IPR016135">
    <property type="entry name" value="UBQ-conjugating_enzyme/RWD"/>
</dbReference>
<dbReference type="OrthoDB" id="269518at2759"/>
<comment type="similarity">
    <text evidence="6">Belongs to the ubiquitin-conjugating enzyme family.</text>
</comment>
<keyword evidence="2 6" id="KW-0547">Nucleotide-binding</keyword>
<accession>A0A1E4U1F7</accession>
<dbReference type="Proteomes" id="UP000094236">
    <property type="component" value="Unassembled WGS sequence"/>
</dbReference>
<evidence type="ECO:0000256" key="3">
    <source>
        <dbReference type="ARBA" id="ARBA00022786"/>
    </source>
</evidence>
<evidence type="ECO:0000256" key="1">
    <source>
        <dbReference type="ARBA" id="ARBA00022679"/>
    </source>
</evidence>
<evidence type="ECO:0000256" key="4">
    <source>
        <dbReference type="ARBA" id="ARBA00022840"/>
    </source>
</evidence>
<evidence type="ECO:0000313" key="9">
    <source>
        <dbReference type="Proteomes" id="UP000094236"/>
    </source>
</evidence>
<keyword evidence="9" id="KW-1185">Reference proteome</keyword>
<sequence length="161" mass="18590">RLSKEISKLFRSKPACLQDIILPLEGQSSNLYYLTIYIKGPEQTPYYNGFYKILIKFPENYPSSPPTARFQTKIFHPNINFTTGDVCVDLLKKNWSPNRTIDDVLVTIRCLLIEPNPESSLNDEAGKLLLEDYNEFVKTAKLMTKVHSLKKIEGYQELELE</sequence>
<gene>
    <name evidence="8" type="ORF">PACTADRAFT_23827</name>
</gene>
<keyword evidence="3 6" id="KW-0833">Ubl conjugation pathway</keyword>
<feature type="domain" description="UBC core" evidence="7">
    <location>
        <begin position="1"/>
        <end position="149"/>
    </location>
</feature>
<dbReference type="InterPro" id="IPR000608">
    <property type="entry name" value="UBC"/>
</dbReference>
<dbReference type="AlphaFoldDB" id="A0A1E4U1F7"/>
<dbReference type="GO" id="GO:0016740">
    <property type="term" value="F:transferase activity"/>
    <property type="evidence" value="ECO:0007669"/>
    <property type="project" value="UniProtKB-KW"/>
</dbReference>
<dbReference type="SMART" id="SM00212">
    <property type="entry name" value="UBCc"/>
    <property type="match status" value="1"/>
</dbReference>
<dbReference type="EMBL" id="KV454011">
    <property type="protein sequence ID" value="ODV97843.1"/>
    <property type="molecule type" value="Genomic_DNA"/>
</dbReference>
<dbReference type="PROSITE" id="PS00183">
    <property type="entry name" value="UBC_1"/>
    <property type="match status" value="1"/>
</dbReference>
<feature type="non-terminal residue" evidence="8">
    <location>
        <position position="161"/>
    </location>
</feature>
<evidence type="ECO:0000256" key="2">
    <source>
        <dbReference type="ARBA" id="ARBA00022741"/>
    </source>
</evidence>
<name>A0A1E4U1F7_PACTA</name>
<feature type="active site" description="Glycyl thioester intermediate" evidence="5">
    <location>
        <position position="87"/>
    </location>
</feature>
<feature type="non-terminal residue" evidence="8">
    <location>
        <position position="1"/>
    </location>
</feature>
<dbReference type="Gene3D" id="3.10.110.10">
    <property type="entry name" value="Ubiquitin Conjugating Enzyme"/>
    <property type="match status" value="1"/>
</dbReference>
<protein>
    <recommendedName>
        <fullName evidence="7">UBC core domain-containing protein</fullName>
    </recommendedName>
</protein>
<dbReference type="Pfam" id="PF00179">
    <property type="entry name" value="UQ_con"/>
    <property type="match status" value="1"/>
</dbReference>
<organism evidence="8 9">
    <name type="scientific">Pachysolen tannophilus NRRL Y-2460</name>
    <dbReference type="NCBI Taxonomy" id="669874"/>
    <lineage>
        <taxon>Eukaryota</taxon>
        <taxon>Fungi</taxon>
        <taxon>Dikarya</taxon>
        <taxon>Ascomycota</taxon>
        <taxon>Saccharomycotina</taxon>
        <taxon>Pichiomycetes</taxon>
        <taxon>Pachysolenaceae</taxon>
        <taxon>Pachysolen</taxon>
    </lineage>
</organism>
<reference evidence="9" key="1">
    <citation type="submission" date="2016-05" db="EMBL/GenBank/DDBJ databases">
        <title>Comparative genomics of biotechnologically important yeasts.</title>
        <authorList>
            <consortium name="DOE Joint Genome Institute"/>
            <person name="Riley R."/>
            <person name="Haridas S."/>
            <person name="Wolfe K.H."/>
            <person name="Lopes M.R."/>
            <person name="Hittinger C.T."/>
            <person name="Goker M."/>
            <person name="Salamov A."/>
            <person name="Wisecaver J."/>
            <person name="Long T.M."/>
            <person name="Aerts A.L."/>
            <person name="Barry K."/>
            <person name="Choi C."/>
            <person name="Clum A."/>
            <person name="Coughlan A.Y."/>
            <person name="Deshpande S."/>
            <person name="Douglass A.P."/>
            <person name="Hanson S.J."/>
            <person name="Klenk H.-P."/>
            <person name="Labutti K."/>
            <person name="Lapidus A."/>
            <person name="Lindquist E."/>
            <person name="Lipzen A."/>
            <person name="Meier-Kolthoff J.P."/>
            <person name="Ohm R.A."/>
            <person name="Otillar R.P."/>
            <person name="Pangilinan J."/>
            <person name="Peng Y."/>
            <person name="Rokas A."/>
            <person name="Rosa C.A."/>
            <person name="Scheuner C."/>
            <person name="Sibirny A.A."/>
            <person name="Slot J.C."/>
            <person name="Stielow J.B."/>
            <person name="Sun H."/>
            <person name="Kurtzman C.P."/>
            <person name="Blackwell M."/>
            <person name="Grigoriev I.V."/>
            <person name="Jeffries T.W."/>
        </authorList>
    </citation>
    <scope>NUCLEOTIDE SEQUENCE [LARGE SCALE GENOMIC DNA]</scope>
    <source>
        <strain evidence="9">NRRL Y-2460</strain>
    </source>
</reference>